<dbReference type="EMBL" id="LRDT01000099">
    <property type="protein sequence ID" value="KZA06458.1"/>
    <property type="molecule type" value="Genomic_DNA"/>
</dbReference>
<sequence>MTKNRLNTVIESGKANPLRANPQPDTRLIVFAHSAPDIDIGRIREWEHKECAQLNGDNLVVGGRDGGRTRRGGGHRDIRVGAAADHGRLHLGDVRLGVLAGERNGVGAASLTLDSHIIGGDALQPHQGGLHLRRGGGMGDRRSRLATEA</sequence>
<dbReference type="Proteomes" id="UP000076296">
    <property type="component" value="Unassembled WGS sequence"/>
</dbReference>
<organism evidence="1 2">
    <name type="scientific">Acinetobacter baumannii</name>
    <dbReference type="NCBI Taxonomy" id="470"/>
    <lineage>
        <taxon>Bacteria</taxon>
        <taxon>Pseudomonadati</taxon>
        <taxon>Pseudomonadota</taxon>
        <taxon>Gammaproteobacteria</taxon>
        <taxon>Moraxellales</taxon>
        <taxon>Moraxellaceae</taxon>
        <taxon>Acinetobacter</taxon>
        <taxon>Acinetobacter calcoaceticus/baumannii complex</taxon>
    </lineage>
</organism>
<name>A0AAJ0QS94_ACIBA</name>
<comment type="caution">
    <text evidence="1">The sequence shown here is derived from an EMBL/GenBank/DDBJ whole genome shotgun (WGS) entry which is preliminary data.</text>
</comment>
<dbReference type="AlphaFoldDB" id="A0AAJ0QS94"/>
<reference evidence="1 2" key="1">
    <citation type="submission" date="2016-01" db="EMBL/GenBank/DDBJ databases">
        <title>Draft sequences of Acinetobacter baumannii isolates from wounded military personnel.</title>
        <authorList>
            <person name="Arivett B.A."/>
            <person name="Fiester S.E."/>
            <person name="Ream D.C."/>
            <person name="Actis L.A."/>
        </authorList>
    </citation>
    <scope>NUCLEOTIDE SEQUENCE [LARGE SCALE GENOMIC DNA]</scope>
    <source>
        <strain evidence="1 2">AB2828</strain>
    </source>
</reference>
<evidence type="ECO:0000313" key="1">
    <source>
        <dbReference type="EMBL" id="KZA06458.1"/>
    </source>
</evidence>
<protein>
    <submittedName>
        <fullName evidence="1">Uncharacterized protein</fullName>
    </submittedName>
</protein>
<proteinExistence type="predicted"/>
<gene>
    <name evidence="1" type="ORF">LV35_04258</name>
</gene>
<evidence type="ECO:0000313" key="2">
    <source>
        <dbReference type="Proteomes" id="UP000076296"/>
    </source>
</evidence>
<accession>A0AAJ0QS94</accession>